<evidence type="ECO:0000256" key="1">
    <source>
        <dbReference type="ARBA" id="ARBA00022723"/>
    </source>
</evidence>
<proteinExistence type="predicted"/>
<feature type="domain" description="Zinc finger PHD-type" evidence="5">
    <location>
        <begin position="42"/>
        <end position="92"/>
    </location>
</feature>
<dbReference type="Pfam" id="PF21198">
    <property type="entry name" value="ASH2L-like_WH"/>
    <property type="match status" value="1"/>
</dbReference>
<dbReference type="InterPro" id="IPR053835">
    <property type="entry name" value="ASH2L-like_WH"/>
</dbReference>
<feature type="compositionally biased region" description="Polar residues" evidence="4">
    <location>
        <begin position="1"/>
        <end position="11"/>
    </location>
</feature>
<keyword evidence="6" id="KW-0808">Transferase</keyword>
<evidence type="ECO:0000256" key="3">
    <source>
        <dbReference type="ARBA" id="ARBA00022833"/>
    </source>
</evidence>
<sequence>MDEVQTDTNSQSETASEYASSERAAETTREEKPASGANSAGICYCGKERNLNIVELLCANCSRWFHESCIGYQLGKLVPFISNYMFVCKNCSQSGLEIFRKSQATIPQMCVTAIANMQQNAVKDGKSKFLFSKDKEIIPYIEQYWEAMTTMPRRVTQSWYSTVQRSLVKEVNILFTYEENAETGAMFGLVTQDLSLIKPNYDTMGKGGLLRTSEDGHGTGK</sequence>
<keyword evidence="3" id="KW-0862">Zinc</keyword>
<feature type="compositionally biased region" description="Basic and acidic residues" evidence="4">
    <location>
        <begin position="23"/>
        <end position="33"/>
    </location>
</feature>
<feature type="compositionally biased region" description="Low complexity" evidence="4">
    <location>
        <begin position="12"/>
        <end position="22"/>
    </location>
</feature>
<dbReference type="OrthoDB" id="10266026at2759"/>
<keyword evidence="1" id="KW-0479">Metal-binding</keyword>
<organism evidence="6">
    <name type="scientific">Bactrocera dorsalis</name>
    <name type="common">Oriental fruit fly</name>
    <name type="synonym">Dacus dorsalis</name>
    <dbReference type="NCBI Taxonomy" id="27457"/>
    <lineage>
        <taxon>Eukaryota</taxon>
        <taxon>Metazoa</taxon>
        <taxon>Ecdysozoa</taxon>
        <taxon>Arthropoda</taxon>
        <taxon>Hexapoda</taxon>
        <taxon>Insecta</taxon>
        <taxon>Pterygota</taxon>
        <taxon>Neoptera</taxon>
        <taxon>Endopterygota</taxon>
        <taxon>Diptera</taxon>
        <taxon>Brachycera</taxon>
        <taxon>Muscomorpha</taxon>
        <taxon>Tephritoidea</taxon>
        <taxon>Tephritidae</taxon>
        <taxon>Bactrocera</taxon>
        <taxon>Bactrocera</taxon>
    </lineage>
</organism>
<dbReference type="SUPFAM" id="SSF57903">
    <property type="entry name" value="FYVE/PHD zinc finger"/>
    <property type="match status" value="1"/>
</dbReference>
<keyword evidence="2" id="KW-0863">Zinc-finger</keyword>
<reference evidence="6" key="1">
    <citation type="journal article" date="2014" name="BMC Genomics">
        <title>Characterizing the developmental transcriptome of the oriental fruit fly, Bactrocera dorsalis (Diptera: Tephritidae) through comparative genomic analysis with Drosophila melanogaster utilizing modENCODE datasets.</title>
        <authorList>
            <person name="Geib S.M."/>
            <person name="Calla B."/>
            <person name="Hall B."/>
            <person name="Hou S."/>
            <person name="Manoukis N.C."/>
        </authorList>
    </citation>
    <scope>NUCLEOTIDE SEQUENCE</scope>
    <source>
        <strain evidence="6">Punador</strain>
    </source>
</reference>
<dbReference type="Pfam" id="PF21257">
    <property type="entry name" value="PHD_ash2p_like"/>
    <property type="match status" value="1"/>
</dbReference>
<evidence type="ECO:0000313" key="6">
    <source>
        <dbReference type="EMBL" id="JAC52868.1"/>
    </source>
</evidence>
<dbReference type="GO" id="GO:0032259">
    <property type="term" value="P:methylation"/>
    <property type="evidence" value="ECO:0007669"/>
    <property type="project" value="UniProtKB-KW"/>
</dbReference>
<dbReference type="InterPro" id="IPR019786">
    <property type="entry name" value="Zinc_finger_PHD-type_CS"/>
</dbReference>
<dbReference type="FunFam" id="3.90.980.20:FF:000005">
    <property type="entry name" value="Set1/Ash2 histone methyltransferase complex subunit ASH2"/>
    <property type="match status" value="1"/>
</dbReference>
<dbReference type="InterPro" id="IPR011011">
    <property type="entry name" value="Znf_FYVE_PHD"/>
</dbReference>
<evidence type="ECO:0000259" key="5">
    <source>
        <dbReference type="SMART" id="SM00249"/>
    </source>
</evidence>
<accession>A0A034WGG8</accession>
<dbReference type="CDD" id="cd15583">
    <property type="entry name" value="PHD_ash2p_like"/>
    <property type="match status" value="1"/>
</dbReference>
<name>A0A034WGG8_BACDO</name>
<dbReference type="InterPro" id="IPR049455">
    <property type="entry name" value="ASH2-like_PHD"/>
</dbReference>
<dbReference type="EMBL" id="GAKP01006074">
    <property type="protein sequence ID" value="JAC52878.1"/>
    <property type="molecule type" value="Transcribed_RNA"/>
</dbReference>
<dbReference type="AlphaFoldDB" id="A0A034WGG8"/>
<dbReference type="InterPro" id="IPR001965">
    <property type="entry name" value="Znf_PHD"/>
</dbReference>
<dbReference type="SMART" id="SM00249">
    <property type="entry name" value="PHD"/>
    <property type="match status" value="1"/>
</dbReference>
<evidence type="ECO:0000256" key="2">
    <source>
        <dbReference type="ARBA" id="ARBA00022771"/>
    </source>
</evidence>
<gene>
    <name evidence="6" type="primary">ASH2L</name>
</gene>
<protein>
    <submittedName>
        <fullName evidence="6">Set1/Ash2 histone methyltransferase complex subunit ASH2</fullName>
    </submittedName>
</protein>
<dbReference type="GO" id="GO:0008168">
    <property type="term" value="F:methyltransferase activity"/>
    <property type="evidence" value="ECO:0007669"/>
    <property type="project" value="UniProtKB-KW"/>
</dbReference>
<dbReference type="Gene3D" id="3.90.980.20">
    <property type="match status" value="1"/>
</dbReference>
<feature type="region of interest" description="Disordered" evidence="4">
    <location>
        <begin position="1"/>
        <end position="38"/>
    </location>
</feature>
<dbReference type="PROSITE" id="PS01359">
    <property type="entry name" value="ZF_PHD_1"/>
    <property type="match status" value="1"/>
</dbReference>
<dbReference type="EMBL" id="GAKP01006084">
    <property type="protein sequence ID" value="JAC52868.1"/>
    <property type="molecule type" value="Transcribed_RNA"/>
</dbReference>
<dbReference type="GO" id="GO:0008270">
    <property type="term" value="F:zinc ion binding"/>
    <property type="evidence" value="ECO:0007669"/>
    <property type="project" value="UniProtKB-KW"/>
</dbReference>
<evidence type="ECO:0000256" key="4">
    <source>
        <dbReference type="SAM" id="MobiDB-lite"/>
    </source>
</evidence>
<keyword evidence="6" id="KW-0489">Methyltransferase</keyword>